<keyword evidence="2" id="KW-0843">Virulence</keyword>
<dbReference type="SUPFAM" id="SSF48264">
    <property type="entry name" value="Cytochrome P450"/>
    <property type="match status" value="1"/>
</dbReference>
<proteinExistence type="inferred from homology"/>
<evidence type="ECO:0000256" key="1">
    <source>
        <dbReference type="ARBA" id="ARBA00010617"/>
    </source>
</evidence>
<dbReference type="EMBL" id="VIGI01000003">
    <property type="protein sequence ID" value="KAB8302703.1"/>
    <property type="molecule type" value="Genomic_DNA"/>
</dbReference>
<dbReference type="PANTHER" id="PTHR24305:SF166">
    <property type="entry name" value="CYTOCHROME P450 12A4, MITOCHONDRIAL-RELATED"/>
    <property type="match status" value="1"/>
</dbReference>
<dbReference type="GO" id="GO:0004497">
    <property type="term" value="F:monooxygenase activity"/>
    <property type="evidence" value="ECO:0007669"/>
    <property type="project" value="InterPro"/>
</dbReference>
<dbReference type="InterPro" id="IPR001128">
    <property type="entry name" value="Cyt_P450"/>
</dbReference>
<dbReference type="OrthoDB" id="3542749at2759"/>
<dbReference type="GO" id="GO:0020037">
    <property type="term" value="F:heme binding"/>
    <property type="evidence" value="ECO:0007669"/>
    <property type="project" value="InterPro"/>
</dbReference>
<dbReference type="InterPro" id="IPR036396">
    <property type="entry name" value="Cyt_P450_sf"/>
</dbReference>
<comment type="caution">
    <text evidence="3">The sequence shown here is derived from an EMBL/GenBank/DDBJ whole genome shotgun (WGS) entry which is preliminary data.</text>
</comment>
<evidence type="ECO:0008006" key="5">
    <source>
        <dbReference type="Google" id="ProtNLM"/>
    </source>
</evidence>
<evidence type="ECO:0000256" key="2">
    <source>
        <dbReference type="ARBA" id="ARBA00023026"/>
    </source>
</evidence>
<accession>A0A5N6KG08</accession>
<sequence length="252" mass="28480">MGYLCFGRSFQTKEPGGNPLQNVLHNIAKTLTFTYPIVNRLLLEAWIWLKPRGLNRFLERFALEKIKTYSKPLEAILIERVLTTEVRSTLSSAEEILWRVQAFFMSIFESILNENLRTAPVCPSEMNRVVFSGGLVVDGKFIPEGTNISKSGWTISYNEEYFPGPLVFRSERWVVDNDKVICEKDVGKATSAFNLFSIGAGYCAGQELNILEISILAPKYKNHKASTRLSHIQNALQLICILLILSISNAEQ</sequence>
<dbReference type="InterPro" id="IPR050121">
    <property type="entry name" value="Cytochrome_P450_monoxygenase"/>
</dbReference>
<dbReference type="Pfam" id="PF00067">
    <property type="entry name" value="p450"/>
    <property type="match status" value="1"/>
</dbReference>
<dbReference type="GO" id="GO:0005506">
    <property type="term" value="F:iron ion binding"/>
    <property type="evidence" value="ECO:0007669"/>
    <property type="project" value="InterPro"/>
</dbReference>
<evidence type="ECO:0000313" key="3">
    <source>
        <dbReference type="EMBL" id="KAB8302703.1"/>
    </source>
</evidence>
<gene>
    <name evidence="3" type="ORF">EYC80_006064</name>
</gene>
<keyword evidence="4" id="KW-1185">Reference proteome</keyword>
<dbReference type="PANTHER" id="PTHR24305">
    <property type="entry name" value="CYTOCHROME P450"/>
    <property type="match status" value="1"/>
</dbReference>
<reference evidence="3 4" key="1">
    <citation type="submission" date="2019-06" db="EMBL/GenBank/DDBJ databases">
        <title>Genome Sequence of the Brown Rot Fungal Pathogen Monilinia laxa.</title>
        <authorList>
            <person name="De Miccolis Angelini R.M."/>
            <person name="Landi L."/>
            <person name="Abate D."/>
            <person name="Pollastro S."/>
            <person name="Romanazzi G."/>
            <person name="Faretra F."/>
        </authorList>
    </citation>
    <scope>NUCLEOTIDE SEQUENCE [LARGE SCALE GENOMIC DNA]</scope>
    <source>
        <strain evidence="3 4">Mlax316</strain>
    </source>
</reference>
<dbReference type="Proteomes" id="UP000326757">
    <property type="component" value="Unassembled WGS sequence"/>
</dbReference>
<dbReference type="GO" id="GO:0016705">
    <property type="term" value="F:oxidoreductase activity, acting on paired donors, with incorporation or reduction of molecular oxygen"/>
    <property type="evidence" value="ECO:0007669"/>
    <property type="project" value="InterPro"/>
</dbReference>
<evidence type="ECO:0000313" key="4">
    <source>
        <dbReference type="Proteomes" id="UP000326757"/>
    </source>
</evidence>
<comment type="similarity">
    <text evidence="1">Belongs to the cytochrome P450 family.</text>
</comment>
<dbReference type="AlphaFoldDB" id="A0A5N6KG08"/>
<organism evidence="3 4">
    <name type="scientific">Monilinia laxa</name>
    <name type="common">Brown rot fungus</name>
    <name type="synonym">Sclerotinia laxa</name>
    <dbReference type="NCBI Taxonomy" id="61186"/>
    <lineage>
        <taxon>Eukaryota</taxon>
        <taxon>Fungi</taxon>
        <taxon>Dikarya</taxon>
        <taxon>Ascomycota</taxon>
        <taxon>Pezizomycotina</taxon>
        <taxon>Leotiomycetes</taxon>
        <taxon>Helotiales</taxon>
        <taxon>Sclerotiniaceae</taxon>
        <taxon>Monilinia</taxon>
    </lineage>
</organism>
<name>A0A5N6KG08_MONLA</name>
<dbReference type="Gene3D" id="1.10.630.10">
    <property type="entry name" value="Cytochrome P450"/>
    <property type="match status" value="1"/>
</dbReference>
<protein>
    <recommendedName>
        <fullName evidence="5">Cytochrome P450</fullName>
    </recommendedName>
</protein>